<keyword evidence="3" id="KW-0456">Lyase</keyword>
<name>A0A1H3XBL4_9EURY</name>
<dbReference type="SUPFAM" id="SSF53686">
    <property type="entry name" value="Tryptophan synthase beta subunit-like PLP-dependent enzymes"/>
    <property type="match status" value="1"/>
</dbReference>
<reference evidence="5 6" key="1">
    <citation type="submission" date="2016-10" db="EMBL/GenBank/DDBJ databases">
        <authorList>
            <person name="de Groot N.N."/>
        </authorList>
    </citation>
    <scope>NUCLEOTIDE SEQUENCE [LARGE SCALE GENOMIC DNA]</scope>
    <source>
        <strain evidence="5 6">CGMCC 1.8712</strain>
    </source>
</reference>
<dbReference type="EMBL" id="FNQT01000001">
    <property type="protein sequence ID" value="SDZ96729.1"/>
    <property type="molecule type" value="Genomic_DNA"/>
</dbReference>
<dbReference type="PANTHER" id="PTHR48078:SF6">
    <property type="entry name" value="L-THREONINE DEHYDRATASE CATABOLIC TDCB"/>
    <property type="match status" value="1"/>
</dbReference>
<evidence type="ECO:0000313" key="5">
    <source>
        <dbReference type="EMBL" id="SDZ96729.1"/>
    </source>
</evidence>
<dbReference type="GO" id="GO:0004794">
    <property type="term" value="F:threonine deaminase activity"/>
    <property type="evidence" value="ECO:0007669"/>
    <property type="project" value="TreeGrafter"/>
</dbReference>
<dbReference type="InterPro" id="IPR000634">
    <property type="entry name" value="Ser/Thr_deHydtase_PyrdxlP-BS"/>
</dbReference>
<protein>
    <submittedName>
        <fullName evidence="5">Threonine synthase</fullName>
    </submittedName>
</protein>
<dbReference type="Gene3D" id="3.40.50.1100">
    <property type="match status" value="2"/>
</dbReference>
<dbReference type="GO" id="GO:0006565">
    <property type="term" value="P:L-serine catabolic process"/>
    <property type="evidence" value="ECO:0007669"/>
    <property type="project" value="TreeGrafter"/>
</dbReference>
<sequence length="352" mass="36747">MPTALVCPACDRTDDDRWRCTCGHPLEFASHPRPDGPAPDFSAFDSRRGVAAFDDFLPVDPRVSLGEAFTPLVDAPALDATLKLEYVSPTGSFKDRGAATVIARALECGADRVIEDSSGNAGTAVATYAAHAGLDADIYVPDSVTAAKRRAIEATGATVVTVSGSREDVSEACRDAVASGEGWYASHAWNPAFFAGTATFGLELAAQRDWSVPDALVVPLGHGTLLLGAYRGFRALVEAGWTDSMPRLLAVQAAGYAPIAGETGTETNDLADGIQVRDPVQREAVTDAIAATDGDAITVSTEGVREATDRLGRLGFGVEPTAAAAVAGLRRYRDRGVLDGDDVVVPLTGRAK</sequence>
<evidence type="ECO:0000313" key="6">
    <source>
        <dbReference type="Proteomes" id="UP000236755"/>
    </source>
</evidence>
<proteinExistence type="predicted"/>
<organism evidence="5 6">
    <name type="scientific">Haloplanus vescus</name>
    <dbReference type="NCBI Taxonomy" id="555874"/>
    <lineage>
        <taxon>Archaea</taxon>
        <taxon>Methanobacteriati</taxon>
        <taxon>Methanobacteriota</taxon>
        <taxon>Stenosarchaea group</taxon>
        <taxon>Halobacteria</taxon>
        <taxon>Halobacteriales</taxon>
        <taxon>Haloferacaceae</taxon>
        <taxon>Haloplanus</taxon>
    </lineage>
</organism>
<dbReference type="GO" id="GO:0006567">
    <property type="term" value="P:L-threonine catabolic process"/>
    <property type="evidence" value="ECO:0007669"/>
    <property type="project" value="TreeGrafter"/>
</dbReference>
<dbReference type="GO" id="GO:0003941">
    <property type="term" value="F:L-serine ammonia-lyase activity"/>
    <property type="evidence" value="ECO:0007669"/>
    <property type="project" value="TreeGrafter"/>
</dbReference>
<dbReference type="Proteomes" id="UP000236755">
    <property type="component" value="Unassembled WGS sequence"/>
</dbReference>
<dbReference type="Pfam" id="PF00291">
    <property type="entry name" value="PALP"/>
    <property type="match status" value="1"/>
</dbReference>
<dbReference type="PANTHER" id="PTHR48078">
    <property type="entry name" value="THREONINE DEHYDRATASE, MITOCHONDRIAL-RELATED"/>
    <property type="match status" value="1"/>
</dbReference>
<dbReference type="OrthoDB" id="85597at2157"/>
<dbReference type="STRING" id="555874.SAMN04488065_1469"/>
<dbReference type="GO" id="GO:0030170">
    <property type="term" value="F:pyridoxal phosphate binding"/>
    <property type="evidence" value="ECO:0007669"/>
    <property type="project" value="InterPro"/>
</dbReference>
<dbReference type="InterPro" id="IPR036052">
    <property type="entry name" value="TrpB-like_PALP_sf"/>
</dbReference>
<dbReference type="RefSeq" id="WP_092633361.1">
    <property type="nucleotide sequence ID" value="NZ_FNQT01000001.1"/>
</dbReference>
<evidence type="ECO:0000256" key="3">
    <source>
        <dbReference type="ARBA" id="ARBA00023239"/>
    </source>
</evidence>
<evidence type="ECO:0000259" key="4">
    <source>
        <dbReference type="Pfam" id="PF00291"/>
    </source>
</evidence>
<feature type="domain" description="Tryptophan synthase beta chain-like PALP" evidence="4">
    <location>
        <begin position="63"/>
        <end position="349"/>
    </location>
</feature>
<dbReference type="InterPro" id="IPR001926">
    <property type="entry name" value="TrpB-like_PALP"/>
</dbReference>
<gene>
    <name evidence="5" type="ORF">SAMN04488065_1469</name>
</gene>
<evidence type="ECO:0000256" key="2">
    <source>
        <dbReference type="ARBA" id="ARBA00022898"/>
    </source>
</evidence>
<dbReference type="PROSITE" id="PS00165">
    <property type="entry name" value="DEHYDRATASE_SER_THR"/>
    <property type="match status" value="1"/>
</dbReference>
<dbReference type="InterPro" id="IPR050147">
    <property type="entry name" value="Ser/Thr_Dehydratase"/>
</dbReference>
<comment type="cofactor">
    <cofactor evidence="1">
        <name>pyridoxal 5'-phosphate</name>
        <dbReference type="ChEBI" id="CHEBI:597326"/>
    </cofactor>
</comment>
<keyword evidence="2" id="KW-0663">Pyridoxal phosphate</keyword>
<dbReference type="GO" id="GO:0009097">
    <property type="term" value="P:isoleucine biosynthetic process"/>
    <property type="evidence" value="ECO:0007669"/>
    <property type="project" value="TreeGrafter"/>
</dbReference>
<accession>A0A1H3XBL4</accession>
<evidence type="ECO:0000256" key="1">
    <source>
        <dbReference type="ARBA" id="ARBA00001933"/>
    </source>
</evidence>
<keyword evidence="6" id="KW-1185">Reference proteome</keyword>
<dbReference type="AlphaFoldDB" id="A0A1H3XBL4"/>